<dbReference type="InterPro" id="IPR040582">
    <property type="entry name" value="OB_MalK-like"/>
</dbReference>
<feature type="domain" description="ABC transporter" evidence="7">
    <location>
        <begin position="4"/>
        <end position="235"/>
    </location>
</feature>
<dbReference type="RefSeq" id="WP_073419733.1">
    <property type="nucleotide sequence ID" value="NZ_FQVX01000002.1"/>
</dbReference>
<evidence type="ECO:0000256" key="1">
    <source>
        <dbReference type="ARBA" id="ARBA00022448"/>
    </source>
</evidence>
<dbReference type="SUPFAM" id="SSF50331">
    <property type="entry name" value="MOP-like"/>
    <property type="match status" value="1"/>
</dbReference>
<organism evidence="8 9">
    <name type="scientific">Geodermatophilus nigrescens</name>
    <dbReference type="NCBI Taxonomy" id="1070870"/>
    <lineage>
        <taxon>Bacteria</taxon>
        <taxon>Bacillati</taxon>
        <taxon>Actinomycetota</taxon>
        <taxon>Actinomycetes</taxon>
        <taxon>Geodermatophilales</taxon>
        <taxon>Geodermatophilaceae</taxon>
        <taxon>Geodermatophilus</taxon>
    </lineage>
</organism>
<dbReference type="InterPro" id="IPR017871">
    <property type="entry name" value="ABC_transporter-like_CS"/>
</dbReference>
<keyword evidence="1" id="KW-0813">Transport</keyword>
<dbReference type="GO" id="GO:0140359">
    <property type="term" value="F:ABC-type transporter activity"/>
    <property type="evidence" value="ECO:0007669"/>
    <property type="project" value="InterPro"/>
</dbReference>
<dbReference type="GO" id="GO:0005524">
    <property type="term" value="F:ATP binding"/>
    <property type="evidence" value="ECO:0007669"/>
    <property type="project" value="UniProtKB-KW"/>
</dbReference>
<dbReference type="PANTHER" id="PTHR43875">
    <property type="entry name" value="MALTODEXTRIN IMPORT ATP-BINDING PROTEIN MSMX"/>
    <property type="match status" value="1"/>
</dbReference>
<reference evidence="8 9" key="1">
    <citation type="submission" date="2016-11" db="EMBL/GenBank/DDBJ databases">
        <authorList>
            <person name="Jaros S."/>
            <person name="Januszkiewicz K."/>
            <person name="Wedrychowicz H."/>
        </authorList>
    </citation>
    <scope>NUCLEOTIDE SEQUENCE [LARGE SCALE GENOMIC DNA]</scope>
    <source>
        <strain evidence="8 9">DSM 45408</strain>
    </source>
</reference>
<dbReference type="CDD" id="cd03301">
    <property type="entry name" value="ABC_MalK_N"/>
    <property type="match status" value="1"/>
</dbReference>
<dbReference type="Gene3D" id="3.40.50.300">
    <property type="entry name" value="P-loop containing nucleotide triphosphate hydrolases"/>
    <property type="match status" value="1"/>
</dbReference>
<dbReference type="SUPFAM" id="SSF52540">
    <property type="entry name" value="P-loop containing nucleoside triphosphate hydrolases"/>
    <property type="match status" value="1"/>
</dbReference>
<accession>A0A1M5HMY5</accession>
<dbReference type="GO" id="GO:0016887">
    <property type="term" value="F:ATP hydrolysis activity"/>
    <property type="evidence" value="ECO:0007669"/>
    <property type="project" value="InterPro"/>
</dbReference>
<dbReference type="GO" id="GO:0008643">
    <property type="term" value="P:carbohydrate transport"/>
    <property type="evidence" value="ECO:0007669"/>
    <property type="project" value="InterPro"/>
</dbReference>
<dbReference type="PROSITE" id="PS00211">
    <property type="entry name" value="ABC_TRANSPORTER_1"/>
    <property type="match status" value="1"/>
</dbReference>
<dbReference type="InterPro" id="IPR003593">
    <property type="entry name" value="AAA+_ATPase"/>
</dbReference>
<dbReference type="Proteomes" id="UP000184471">
    <property type="component" value="Unassembled WGS sequence"/>
</dbReference>
<dbReference type="PROSITE" id="PS50893">
    <property type="entry name" value="ABC_TRANSPORTER_2"/>
    <property type="match status" value="1"/>
</dbReference>
<keyword evidence="4 8" id="KW-0067">ATP-binding</keyword>
<dbReference type="Pfam" id="PF17912">
    <property type="entry name" value="OB_MalK"/>
    <property type="match status" value="1"/>
</dbReference>
<dbReference type="STRING" id="1070870.SAMN05444351_1661"/>
<dbReference type="PANTHER" id="PTHR43875:SF15">
    <property type="entry name" value="TREHALOSE IMPORT ATP-BINDING PROTEIN SUGC"/>
    <property type="match status" value="1"/>
</dbReference>
<evidence type="ECO:0000256" key="6">
    <source>
        <dbReference type="ARBA" id="ARBA00023136"/>
    </source>
</evidence>
<keyword evidence="2" id="KW-1003">Cell membrane</keyword>
<dbReference type="NCBIfam" id="NF008653">
    <property type="entry name" value="PRK11650.1"/>
    <property type="match status" value="1"/>
</dbReference>
<evidence type="ECO:0000256" key="3">
    <source>
        <dbReference type="ARBA" id="ARBA00022741"/>
    </source>
</evidence>
<dbReference type="InterPro" id="IPR047641">
    <property type="entry name" value="ABC_transpr_MalK/UgpC-like"/>
</dbReference>
<dbReference type="EMBL" id="FQVX01000002">
    <property type="protein sequence ID" value="SHG17271.1"/>
    <property type="molecule type" value="Genomic_DNA"/>
</dbReference>
<sequence>MASITFDRITKRYPDGTQAVSELDLAIRDGEFLVLVGPSGCGKTTALRMAAGLEEISEGRLLIGDRVVNEVHPSQRDIAMVFQSYALYPHMSVRENIAFPLQCAGLAKAEVRERVDRAADALGLTELLERRPKALSGGQRQRVAMGRAIVRQPQAFLMDEPLSNLDAKLRGQMRAEIRNLQREYRTTTLYVTHDQVEAMTMGDRIAVLRKGVLQQLGTPEELYESPANLFVAEFIGSPPMNVLSATVTRAGSGSELLLGSQRLVLPAGALDAYPELAGADATPVALGLRPEALRDAAGADPSWPRLLADVELVENLPPEKLVHLRLDAEPVVTEATLELAADVDQAAAEDLRALGRGSVLHARLPGTTPVREGTRAQFAVPPSALHFFDLSTGQAIAPQSPRLAAATA</sequence>
<dbReference type="Pfam" id="PF00005">
    <property type="entry name" value="ABC_tran"/>
    <property type="match status" value="1"/>
</dbReference>
<dbReference type="InterPro" id="IPR027417">
    <property type="entry name" value="P-loop_NTPase"/>
</dbReference>
<evidence type="ECO:0000256" key="2">
    <source>
        <dbReference type="ARBA" id="ARBA00022475"/>
    </source>
</evidence>
<keyword evidence="9" id="KW-1185">Reference proteome</keyword>
<dbReference type="FunFam" id="3.40.50.300:FF:000042">
    <property type="entry name" value="Maltose/maltodextrin ABC transporter, ATP-binding protein"/>
    <property type="match status" value="1"/>
</dbReference>
<dbReference type="AlphaFoldDB" id="A0A1M5HMY5"/>
<keyword evidence="3" id="KW-0547">Nucleotide-binding</keyword>
<keyword evidence="5" id="KW-1278">Translocase</keyword>
<evidence type="ECO:0000313" key="8">
    <source>
        <dbReference type="EMBL" id="SHG17271.1"/>
    </source>
</evidence>
<dbReference type="InterPro" id="IPR008995">
    <property type="entry name" value="Mo/tungstate-bd_C_term_dom"/>
</dbReference>
<dbReference type="InterPro" id="IPR015855">
    <property type="entry name" value="ABC_transpr_MalK-like"/>
</dbReference>
<dbReference type="SMART" id="SM00382">
    <property type="entry name" value="AAA"/>
    <property type="match status" value="1"/>
</dbReference>
<evidence type="ECO:0000256" key="5">
    <source>
        <dbReference type="ARBA" id="ARBA00022967"/>
    </source>
</evidence>
<evidence type="ECO:0000256" key="4">
    <source>
        <dbReference type="ARBA" id="ARBA00022840"/>
    </source>
</evidence>
<dbReference type="GO" id="GO:0055052">
    <property type="term" value="C:ATP-binding cassette (ABC) transporter complex, substrate-binding subunit-containing"/>
    <property type="evidence" value="ECO:0007669"/>
    <property type="project" value="TreeGrafter"/>
</dbReference>
<dbReference type="Gene3D" id="2.40.50.100">
    <property type="match status" value="1"/>
</dbReference>
<gene>
    <name evidence="8" type="ORF">SAMN05444351_1661</name>
</gene>
<protein>
    <submittedName>
        <fullName evidence="8">Carbohydrate ABC transporter ATP-binding protein, CUT1 family</fullName>
    </submittedName>
</protein>
<proteinExistence type="predicted"/>
<dbReference type="InterPro" id="IPR003439">
    <property type="entry name" value="ABC_transporter-like_ATP-bd"/>
</dbReference>
<name>A0A1M5HMY5_9ACTN</name>
<dbReference type="OrthoDB" id="7838608at2"/>
<evidence type="ECO:0000313" key="9">
    <source>
        <dbReference type="Proteomes" id="UP000184471"/>
    </source>
</evidence>
<keyword evidence="6" id="KW-0472">Membrane</keyword>
<evidence type="ECO:0000259" key="7">
    <source>
        <dbReference type="PROSITE" id="PS50893"/>
    </source>
</evidence>